<keyword evidence="2" id="KW-1185">Reference proteome</keyword>
<comment type="caution">
    <text evidence="1">The sequence shown here is derived from an EMBL/GenBank/DDBJ whole genome shotgun (WGS) entry which is preliminary data.</text>
</comment>
<reference evidence="2" key="1">
    <citation type="journal article" date="2019" name="Int. J. Syst. Evol. Microbiol.">
        <title>The Global Catalogue of Microorganisms (GCM) 10K type strain sequencing project: providing services to taxonomists for standard genome sequencing and annotation.</title>
        <authorList>
            <consortium name="The Broad Institute Genomics Platform"/>
            <consortium name="The Broad Institute Genome Sequencing Center for Infectious Disease"/>
            <person name="Wu L."/>
            <person name="Ma J."/>
        </authorList>
    </citation>
    <scope>NUCLEOTIDE SEQUENCE [LARGE SCALE GENOMIC DNA]</scope>
    <source>
        <strain evidence="2">CGMCC 1.16275</strain>
    </source>
</reference>
<accession>A0ABW4HZ31</accession>
<dbReference type="EMBL" id="JBHUDY010000001">
    <property type="protein sequence ID" value="MFD1610854.1"/>
    <property type="molecule type" value="Genomic_DNA"/>
</dbReference>
<protein>
    <recommendedName>
        <fullName evidence="3">FHA domain-containing protein</fullName>
    </recommendedName>
</protein>
<gene>
    <name evidence="1" type="ORF">ACFSCW_03455</name>
</gene>
<organism evidence="1 2">
    <name type="scientific">Sphingomonas tabacisoli</name>
    <dbReference type="NCBI Taxonomy" id="2249466"/>
    <lineage>
        <taxon>Bacteria</taxon>
        <taxon>Pseudomonadati</taxon>
        <taxon>Pseudomonadota</taxon>
        <taxon>Alphaproteobacteria</taxon>
        <taxon>Sphingomonadales</taxon>
        <taxon>Sphingomonadaceae</taxon>
        <taxon>Sphingomonas</taxon>
    </lineage>
</organism>
<sequence length="129" mass="14466">MPYVPARRDTLLIPSGPDGDHLFVITTDACLSGRHLLVNFTKAKPGRHVDDACLLAPGDHPFVTADSYVLYRSARLEPANRLTLLVDGWVYKVGRQATEELTQRILNGFGESRFTPKFVKDYLAKWPNP</sequence>
<evidence type="ECO:0008006" key="3">
    <source>
        <dbReference type="Google" id="ProtNLM"/>
    </source>
</evidence>
<evidence type="ECO:0000313" key="1">
    <source>
        <dbReference type="EMBL" id="MFD1610854.1"/>
    </source>
</evidence>
<evidence type="ECO:0000313" key="2">
    <source>
        <dbReference type="Proteomes" id="UP001597115"/>
    </source>
</evidence>
<proteinExistence type="predicted"/>
<dbReference type="RefSeq" id="WP_380886929.1">
    <property type="nucleotide sequence ID" value="NZ_JBHUDY010000001.1"/>
</dbReference>
<dbReference type="Proteomes" id="UP001597115">
    <property type="component" value="Unassembled WGS sequence"/>
</dbReference>
<name>A0ABW4HZ31_9SPHN</name>